<accession>A0A7G9SK68</accession>
<dbReference type="Pfam" id="PF18734">
    <property type="entry name" value="HEPN_AbiU2"/>
    <property type="match status" value="1"/>
</dbReference>
<reference evidence="2 3" key="1">
    <citation type="submission" date="2020-08" db="EMBL/GenBank/DDBJ databases">
        <title>Genome sequence of Sphingomonas lutea KCTC 23642T.</title>
        <authorList>
            <person name="Hyun D.-W."/>
            <person name="Bae J.-W."/>
        </authorList>
    </citation>
    <scope>NUCLEOTIDE SEQUENCE [LARGE SCALE GENOMIC DNA]</scope>
    <source>
        <strain evidence="2 3">KCTC 23642</strain>
    </source>
</reference>
<dbReference type="AlphaFoldDB" id="A0A7G9SK68"/>
<gene>
    <name evidence="2" type="ORF">H9L13_05040</name>
</gene>
<evidence type="ECO:0000313" key="2">
    <source>
        <dbReference type="EMBL" id="QNN68243.1"/>
    </source>
</evidence>
<organism evidence="2 3">
    <name type="scientific">Sphingomonas lutea</name>
    <dbReference type="NCBI Taxonomy" id="1045317"/>
    <lineage>
        <taxon>Bacteria</taxon>
        <taxon>Pseudomonadati</taxon>
        <taxon>Pseudomonadota</taxon>
        <taxon>Alphaproteobacteria</taxon>
        <taxon>Sphingomonadales</taxon>
        <taxon>Sphingomonadaceae</taxon>
        <taxon>Sphingomonas</taxon>
    </lineage>
</organism>
<name>A0A7G9SK68_9SPHN</name>
<dbReference type="InterPro" id="IPR040704">
    <property type="entry name" value="HEPN_AbiU2"/>
</dbReference>
<dbReference type="RefSeq" id="WP_187539579.1">
    <property type="nucleotide sequence ID" value="NZ_BAABJT010000001.1"/>
</dbReference>
<proteinExistence type="predicted"/>
<dbReference type="Proteomes" id="UP000515971">
    <property type="component" value="Chromosome"/>
</dbReference>
<evidence type="ECO:0000259" key="1">
    <source>
        <dbReference type="Pfam" id="PF18734"/>
    </source>
</evidence>
<feature type="domain" description="HEPN AbiU2-like" evidence="1">
    <location>
        <begin position="40"/>
        <end position="168"/>
    </location>
</feature>
<evidence type="ECO:0000313" key="3">
    <source>
        <dbReference type="Proteomes" id="UP000515971"/>
    </source>
</evidence>
<dbReference type="KEGG" id="slut:H9L13_05040"/>
<sequence>MVKKHHGIGFQALNQARTATHARDFLAGYRELVVADNALASAFHNYGELFSVARKAMREMAIINTASVLDKQPHSTGMLSLIKEVKVERPDLSELCGELKVRLDAHKATFANAVVIRSNILAHRSKQLTYKEVHEKAALSDEALGAAIEAWLAVAQELSRATRGEVWSATLDAGSAARRLLNDIASGVISRSDQHG</sequence>
<protein>
    <recommendedName>
        <fullName evidence="1">HEPN AbiU2-like domain-containing protein</fullName>
    </recommendedName>
</protein>
<keyword evidence="3" id="KW-1185">Reference proteome</keyword>
<dbReference type="EMBL" id="CP060718">
    <property type="protein sequence ID" value="QNN68243.1"/>
    <property type="molecule type" value="Genomic_DNA"/>
</dbReference>